<reference evidence="2 3" key="1">
    <citation type="submission" date="2019-02" db="EMBL/GenBank/DDBJ databases">
        <title>Genome sequencing of the rare red list fungi Hericium alpestre (H. flagellum).</title>
        <authorList>
            <person name="Buettner E."/>
            <person name="Kellner H."/>
        </authorList>
    </citation>
    <scope>NUCLEOTIDE SEQUENCE [LARGE SCALE GENOMIC DNA]</scope>
    <source>
        <strain evidence="2 3">DSM 108284</strain>
    </source>
</reference>
<dbReference type="Proteomes" id="UP000298061">
    <property type="component" value="Unassembled WGS sequence"/>
</dbReference>
<feature type="non-terminal residue" evidence="2">
    <location>
        <position position="195"/>
    </location>
</feature>
<feature type="region of interest" description="Disordered" evidence="1">
    <location>
        <begin position="142"/>
        <end position="195"/>
    </location>
</feature>
<gene>
    <name evidence="2" type="ORF">EWM64_g6748</name>
</gene>
<accession>A0A4Y9ZSM1</accession>
<dbReference type="AlphaFoldDB" id="A0A4Y9ZSM1"/>
<evidence type="ECO:0000256" key="1">
    <source>
        <dbReference type="SAM" id="MobiDB-lite"/>
    </source>
</evidence>
<feature type="compositionally biased region" description="Acidic residues" evidence="1">
    <location>
        <begin position="160"/>
        <end position="187"/>
    </location>
</feature>
<comment type="caution">
    <text evidence="2">The sequence shown here is derived from an EMBL/GenBank/DDBJ whole genome shotgun (WGS) entry which is preliminary data.</text>
</comment>
<name>A0A4Y9ZSM1_9AGAM</name>
<organism evidence="2 3">
    <name type="scientific">Hericium alpestre</name>
    <dbReference type="NCBI Taxonomy" id="135208"/>
    <lineage>
        <taxon>Eukaryota</taxon>
        <taxon>Fungi</taxon>
        <taxon>Dikarya</taxon>
        <taxon>Basidiomycota</taxon>
        <taxon>Agaricomycotina</taxon>
        <taxon>Agaricomycetes</taxon>
        <taxon>Russulales</taxon>
        <taxon>Hericiaceae</taxon>
        <taxon>Hericium</taxon>
    </lineage>
</organism>
<evidence type="ECO:0000313" key="2">
    <source>
        <dbReference type="EMBL" id="TFY77264.1"/>
    </source>
</evidence>
<keyword evidence="3" id="KW-1185">Reference proteome</keyword>
<sequence>MLPRLRPLKKQKAADVDDPLAFVSDLEVSGEEKQCILKSCFTVHAMSLNGSKSPAVTVRRLAPQHPMTKFSSMRLRLRSDINEHPANAVGLYKCTQAEIKAGTDAKKVVKHARTRAQHEELAHKQQLEGDGISQLATLEDNRAREDLEEAVCDDCSLQSAEEDEEEDEEADDLPSPVEDESEHDVESDIPASEKC</sequence>
<evidence type="ECO:0000313" key="3">
    <source>
        <dbReference type="Proteomes" id="UP000298061"/>
    </source>
</evidence>
<dbReference type="EMBL" id="SFCI01000959">
    <property type="protein sequence ID" value="TFY77264.1"/>
    <property type="molecule type" value="Genomic_DNA"/>
</dbReference>
<protein>
    <submittedName>
        <fullName evidence="2">Uncharacterized protein</fullName>
    </submittedName>
</protein>
<proteinExistence type="predicted"/>